<comment type="caution">
    <text evidence="1">The sequence shown here is derived from an EMBL/GenBank/DDBJ whole genome shotgun (WGS) entry which is preliminary data.</text>
</comment>
<organism evidence="1 2">
    <name type="scientific">Melia azedarach</name>
    <name type="common">Chinaberry tree</name>
    <dbReference type="NCBI Taxonomy" id="155640"/>
    <lineage>
        <taxon>Eukaryota</taxon>
        <taxon>Viridiplantae</taxon>
        <taxon>Streptophyta</taxon>
        <taxon>Embryophyta</taxon>
        <taxon>Tracheophyta</taxon>
        <taxon>Spermatophyta</taxon>
        <taxon>Magnoliopsida</taxon>
        <taxon>eudicotyledons</taxon>
        <taxon>Gunneridae</taxon>
        <taxon>Pentapetalae</taxon>
        <taxon>rosids</taxon>
        <taxon>malvids</taxon>
        <taxon>Sapindales</taxon>
        <taxon>Meliaceae</taxon>
        <taxon>Melia</taxon>
    </lineage>
</organism>
<keyword evidence="2" id="KW-1185">Reference proteome</keyword>
<evidence type="ECO:0000313" key="1">
    <source>
        <dbReference type="EMBL" id="KAJ4710098.1"/>
    </source>
</evidence>
<sequence length="246" mass="28215">MEKDHEISLTQMRRSVEKLGSSTEKYGDPTLMRFLIARSMDPEKAAKMFVQWQKWRTTMVPNGFIAESEIPDELGPKKIFLQGLSKDGFPVLVVVARKHFPSKDPLQFKKFVVHILDKTVASGFKGREVGNEKLVGIFDLQQISYKNVDARGLITGFQFLQAYYPERLAKLYILHMPRFFVSVWKMVSRFLEKATLEKIMIVTNDEEKKDMIREIGEEALPEEYGGRAKLVALQDVTLPPMNNASP</sequence>
<gene>
    <name evidence="1" type="ORF">OWV82_016324</name>
</gene>
<protein>
    <submittedName>
        <fullName evidence="1">Sec14p-like phosphatidylinositol transfer family protein</fullName>
    </submittedName>
</protein>
<accession>A0ACC1XFU7</accession>
<dbReference type="EMBL" id="CM051402">
    <property type="protein sequence ID" value="KAJ4710098.1"/>
    <property type="molecule type" value="Genomic_DNA"/>
</dbReference>
<dbReference type="Proteomes" id="UP001164539">
    <property type="component" value="Chromosome 9"/>
</dbReference>
<reference evidence="1 2" key="1">
    <citation type="journal article" date="2023" name="Science">
        <title>Complex scaffold remodeling in plant triterpene biosynthesis.</title>
        <authorList>
            <person name="De La Pena R."/>
            <person name="Hodgson H."/>
            <person name="Liu J.C."/>
            <person name="Stephenson M.J."/>
            <person name="Martin A.C."/>
            <person name="Owen C."/>
            <person name="Harkess A."/>
            <person name="Leebens-Mack J."/>
            <person name="Jimenez L.E."/>
            <person name="Osbourn A."/>
            <person name="Sattely E.S."/>
        </authorList>
    </citation>
    <scope>NUCLEOTIDE SEQUENCE [LARGE SCALE GENOMIC DNA]</scope>
    <source>
        <strain evidence="2">cv. JPN11</strain>
        <tissue evidence="1">Leaf</tissue>
    </source>
</reference>
<proteinExistence type="predicted"/>
<evidence type="ECO:0000313" key="2">
    <source>
        <dbReference type="Proteomes" id="UP001164539"/>
    </source>
</evidence>
<name>A0ACC1XFU7_MELAZ</name>